<feature type="signal peptide" evidence="3">
    <location>
        <begin position="1"/>
        <end position="19"/>
    </location>
</feature>
<keyword evidence="5" id="KW-1185">Reference proteome</keyword>
<evidence type="ECO:0000256" key="1">
    <source>
        <dbReference type="SAM" id="Coils"/>
    </source>
</evidence>
<feature type="coiled-coil region" evidence="1">
    <location>
        <begin position="112"/>
        <end position="139"/>
    </location>
</feature>
<evidence type="ECO:0000256" key="2">
    <source>
        <dbReference type="SAM" id="MobiDB-lite"/>
    </source>
</evidence>
<proteinExistence type="predicted"/>
<feature type="region of interest" description="Disordered" evidence="2">
    <location>
        <begin position="16"/>
        <end position="55"/>
    </location>
</feature>
<sequence>MRKALINVGCFLSLELSDAEQPPAKKDRIEEPPNNKLPTPKEEFKRPDEPRPRMQTPAHLVPLKAEAPFNNSSTQEANKSLNGSAKKVPISLEELLEKKKAEEAELVKPKFISKEEREMEALKRRQAEVQALRDKQREDMKKQSEYLQKAKGKQSCLIILLS</sequence>
<reference key="2">
    <citation type="submission" date="2011-10" db="EMBL/GenBank/DDBJ databases">
        <title>The genome and transcriptome sequence of Clonorchis sinensis provide insights into the carcinogenic liver fluke.</title>
        <authorList>
            <person name="Wang X."/>
            <person name="Huang Y."/>
            <person name="Chen W."/>
            <person name="Liu H."/>
            <person name="Guo L."/>
            <person name="Chen Y."/>
            <person name="Luo F."/>
            <person name="Zhou W."/>
            <person name="Sun J."/>
            <person name="Mao Q."/>
            <person name="Liang P."/>
            <person name="Zhou C."/>
            <person name="Tian Y."/>
            <person name="Men J."/>
            <person name="Lv X."/>
            <person name="Huang L."/>
            <person name="Zhou J."/>
            <person name="Hu Y."/>
            <person name="Li R."/>
            <person name="Zhang F."/>
            <person name="Lei H."/>
            <person name="Li X."/>
            <person name="Hu X."/>
            <person name="Liang C."/>
            <person name="Xu J."/>
            <person name="Wu Z."/>
            <person name="Yu X."/>
        </authorList>
    </citation>
    <scope>NUCLEOTIDE SEQUENCE</scope>
    <source>
        <strain>Henan</strain>
    </source>
</reference>
<feature type="compositionally biased region" description="Basic and acidic residues" evidence="2">
    <location>
        <begin position="23"/>
        <end position="52"/>
    </location>
</feature>
<feature type="compositionally biased region" description="Polar residues" evidence="2">
    <location>
        <begin position="69"/>
        <end position="83"/>
    </location>
</feature>
<evidence type="ECO:0000313" key="5">
    <source>
        <dbReference type="Proteomes" id="UP000008909"/>
    </source>
</evidence>
<dbReference type="Proteomes" id="UP000008909">
    <property type="component" value="Unassembled WGS sequence"/>
</dbReference>
<keyword evidence="4" id="KW-0067">ATP-binding</keyword>
<feature type="region of interest" description="Disordered" evidence="2">
    <location>
        <begin position="65"/>
        <end position="84"/>
    </location>
</feature>
<protein>
    <submittedName>
        <fullName evidence="4">DEAD box ATP-dependent RNA helicase</fullName>
    </submittedName>
</protein>
<keyword evidence="1" id="KW-0175">Coiled coil</keyword>
<name>G7YBS5_CLOSI</name>
<keyword evidence="4" id="KW-0378">Hydrolase</keyword>
<reference evidence="4" key="1">
    <citation type="journal article" date="2011" name="Genome Biol.">
        <title>The draft genome of the carcinogenic human liver fluke Clonorchis sinensis.</title>
        <authorList>
            <person name="Wang X."/>
            <person name="Chen W."/>
            <person name="Huang Y."/>
            <person name="Sun J."/>
            <person name="Men J."/>
            <person name="Liu H."/>
            <person name="Luo F."/>
            <person name="Guo L."/>
            <person name="Lv X."/>
            <person name="Deng C."/>
            <person name="Zhou C."/>
            <person name="Fan Y."/>
            <person name="Li X."/>
            <person name="Huang L."/>
            <person name="Hu Y."/>
            <person name="Liang C."/>
            <person name="Hu X."/>
            <person name="Xu J."/>
            <person name="Yu X."/>
        </authorList>
    </citation>
    <scope>NUCLEOTIDE SEQUENCE [LARGE SCALE GENOMIC DNA]</scope>
    <source>
        <strain evidence="4">Henan</strain>
    </source>
</reference>
<evidence type="ECO:0000313" key="4">
    <source>
        <dbReference type="EMBL" id="GAA50409.1"/>
    </source>
</evidence>
<dbReference type="GO" id="GO:0004386">
    <property type="term" value="F:helicase activity"/>
    <property type="evidence" value="ECO:0007669"/>
    <property type="project" value="UniProtKB-KW"/>
</dbReference>
<accession>G7YBS5</accession>
<keyword evidence="3" id="KW-0732">Signal</keyword>
<feature type="chain" id="PRO_5003506262" evidence="3">
    <location>
        <begin position="20"/>
        <end position="162"/>
    </location>
</feature>
<gene>
    <name evidence="4" type="ORF">CLF_104509</name>
</gene>
<keyword evidence="4" id="KW-0347">Helicase</keyword>
<keyword evidence="4" id="KW-0547">Nucleotide-binding</keyword>
<organism evidence="4 5">
    <name type="scientific">Clonorchis sinensis</name>
    <name type="common">Chinese liver fluke</name>
    <dbReference type="NCBI Taxonomy" id="79923"/>
    <lineage>
        <taxon>Eukaryota</taxon>
        <taxon>Metazoa</taxon>
        <taxon>Spiralia</taxon>
        <taxon>Lophotrochozoa</taxon>
        <taxon>Platyhelminthes</taxon>
        <taxon>Trematoda</taxon>
        <taxon>Digenea</taxon>
        <taxon>Opisthorchiida</taxon>
        <taxon>Opisthorchiata</taxon>
        <taxon>Opisthorchiidae</taxon>
        <taxon>Clonorchis</taxon>
    </lineage>
</organism>
<dbReference type="AlphaFoldDB" id="G7YBS5"/>
<evidence type="ECO:0000256" key="3">
    <source>
        <dbReference type="SAM" id="SignalP"/>
    </source>
</evidence>
<dbReference type="EMBL" id="DF143043">
    <property type="protein sequence ID" value="GAA50409.1"/>
    <property type="molecule type" value="Genomic_DNA"/>
</dbReference>